<dbReference type="EMBL" id="HG917868">
    <property type="protein sequence ID" value="CDM68009.1"/>
    <property type="molecule type" value="Genomic_DNA"/>
</dbReference>
<accession>W6RWJ9</accession>
<dbReference type="RefSeq" id="WP_051483679.1">
    <property type="nucleotide sequence ID" value="NZ_HG917868.1"/>
</dbReference>
<dbReference type="Proteomes" id="UP000019426">
    <property type="component" value="Chromosome M2/40_rep1"/>
</dbReference>
<gene>
    <name evidence="1" type="ORF">CM240_0845</name>
</gene>
<dbReference type="PATRIC" id="fig|1216932.3.peg.831"/>
<keyword evidence="2" id="KW-1185">Reference proteome</keyword>
<dbReference type="KEGG" id="clt:CM240_0845"/>
<reference evidence="1 2" key="1">
    <citation type="submission" date="2013-11" db="EMBL/GenBank/DDBJ databases">
        <title>Complete genome sequence of Clostridum sp. M2/40.</title>
        <authorList>
            <person name="Wibberg D."/>
            <person name="Puehler A."/>
            <person name="Schlueter A."/>
        </authorList>
    </citation>
    <scope>NUCLEOTIDE SEQUENCE [LARGE SCALE GENOMIC DNA]</scope>
    <source>
        <strain evidence="2">M2/40</strain>
    </source>
</reference>
<dbReference type="HOGENOM" id="CLU_143352_0_0_9"/>
<dbReference type="OrthoDB" id="1900523at2"/>
<dbReference type="eggNOG" id="ENOG5032ZIQ">
    <property type="taxonomic scope" value="Bacteria"/>
</dbReference>
<dbReference type="STRING" id="1216932.CM240_0845"/>
<organism evidence="1 2">
    <name type="scientific">Clostridium bornimense</name>
    <dbReference type="NCBI Taxonomy" id="1216932"/>
    <lineage>
        <taxon>Bacteria</taxon>
        <taxon>Bacillati</taxon>
        <taxon>Bacillota</taxon>
        <taxon>Clostridia</taxon>
        <taxon>Eubacteriales</taxon>
        <taxon>Clostridiaceae</taxon>
        <taxon>Clostridium</taxon>
    </lineage>
</organism>
<evidence type="ECO:0000313" key="2">
    <source>
        <dbReference type="Proteomes" id="UP000019426"/>
    </source>
</evidence>
<proteinExistence type="predicted"/>
<name>W6RWJ9_9CLOT</name>
<evidence type="ECO:0000313" key="1">
    <source>
        <dbReference type="EMBL" id="CDM68009.1"/>
    </source>
</evidence>
<sequence length="155" mass="18541">MSNKGEITESDFYIEFSYKDNNTFRRINNLINYVRREKKAERLNGDDINVMDFYTNEELEYFWWPTDAENKEFWGKYYSIPKEQRECDIGLKINWDLESVLDAISNGEYEILGCRIIKANVARIYFDPWSYPYGDNSALVELIKPFRIKIIKIEG</sequence>
<dbReference type="AlphaFoldDB" id="W6RWJ9"/>
<protein>
    <submittedName>
        <fullName evidence="1">Uncharacterized protein</fullName>
    </submittedName>
</protein>